<dbReference type="Proteomes" id="UP001140091">
    <property type="component" value="Unassembled WGS sequence"/>
</dbReference>
<organism evidence="2 3">
    <name type="scientific">Candolleomyces eurysporus</name>
    <dbReference type="NCBI Taxonomy" id="2828524"/>
    <lineage>
        <taxon>Eukaryota</taxon>
        <taxon>Fungi</taxon>
        <taxon>Dikarya</taxon>
        <taxon>Basidiomycota</taxon>
        <taxon>Agaricomycotina</taxon>
        <taxon>Agaricomycetes</taxon>
        <taxon>Agaricomycetidae</taxon>
        <taxon>Agaricales</taxon>
        <taxon>Agaricineae</taxon>
        <taxon>Psathyrellaceae</taxon>
        <taxon>Candolleomyces</taxon>
    </lineage>
</organism>
<keyword evidence="3" id="KW-1185">Reference proteome</keyword>
<reference evidence="2" key="1">
    <citation type="submission" date="2022-06" db="EMBL/GenBank/DDBJ databases">
        <title>Genome Sequence of Candolleomyces eurysporus.</title>
        <authorList>
            <person name="Buettner E."/>
        </authorList>
    </citation>
    <scope>NUCLEOTIDE SEQUENCE</scope>
    <source>
        <strain evidence="2">VTCC 930004</strain>
    </source>
</reference>
<evidence type="ECO:0000313" key="2">
    <source>
        <dbReference type="EMBL" id="KAJ2934331.1"/>
    </source>
</evidence>
<feature type="region of interest" description="Disordered" evidence="1">
    <location>
        <begin position="199"/>
        <end position="249"/>
    </location>
</feature>
<gene>
    <name evidence="2" type="ORF">H1R20_g2763</name>
</gene>
<dbReference type="EMBL" id="JANBPK010000720">
    <property type="protein sequence ID" value="KAJ2934331.1"/>
    <property type="molecule type" value="Genomic_DNA"/>
</dbReference>
<proteinExistence type="predicted"/>
<comment type="caution">
    <text evidence="2">The sequence shown here is derived from an EMBL/GenBank/DDBJ whole genome shotgun (WGS) entry which is preliminary data.</text>
</comment>
<feature type="compositionally biased region" description="Low complexity" evidence="1">
    <location>
        <begin position="199"/>
        <end position="212"/>
    </location>
</feature>
<dbReference type="AlphaFoldDB" id="A0A9W8JEG7"/>
<protein>
    <submittedName>
        <fullName evidence="2">Uncharacterized protein</fullName>
    </submittedName>
</protein>
<feature type="compositionally biased region" description="Low complexity" evidence="1">
    <location>
        <begin position="105"/>
        <end position="129"/>
    </location>
</feature>
<feature type="non-terminal residue" evidence="2">
    <location>
        <position position="265"/>
    </location>
</feature>
<evidence type="ECO:0000256" key="1">
    <source>
        <dbReference type="SAM" id="MobiDB-lite"/>
    </source>
</evidence>
<evidence type="ECO:0000313" key="3">
    <source>
        <dbReference type="Proteomes" id="UP001140091"/>
    </source>
</evidence>
<name>A0A9W8JEG7_9AGAR</name>
<accession>A0A9W8JEG7</accession>
<dbReference type="OrthoDB" id="10377199at2759"/>
<feature type="region of interest" description="Disordered" evidence="1">
    <location>
        <begin position="46"/>
        <end position="80"/>
    </location>
</feature>
<sequence length="265" mass="27953">MSGTSYAQCDIDNDDNLFNFDPYDMLSSRTSRQHALAQLVPAHGLNTAASTPSHDTTSTSEEQDEQTGATSKGKQVSMPMPIRPTAITHDVFDVSPSNSDAVMGSSSFSPSNFSSFDSSSFTFSSPGSSRGTYEPYIPSSSFPEALPMDDDGSPSPLTGDLPGKGKGREVPPTLPPLSLGPMELGDHDSWMYFDSNRSAGPSSLNSPGPLSAVSETPADDSTNSISLSPSPPISPTTAESPLTSSGLRDVFHDGYLKVETFHDAE</sequence>
<feature type="region of interest" description="Disordered" evidence="1">
    <location>
        <begin position="101"/>
        <end position="181"/>
    </location>
</feature>